<evidence type="ECO:0000313" key="7">
    <source>
        <dbReference type="Proteomes" id="UP000486601"/>
    </source>
</evidence>
<evidence type="ECO:0000313" key="2">
    <source>
        <dbReference type="EMBL" id="AKC63109.1"/>
    </source>
</evidence>
<dbReference type="KEGG" id="cld:CLSPO_c23890"/>
<keyword evidence="1" id="KW-0472">Membrane</keyword>
<reference evidence="2" key="1">
    <citation type="submission" date="2014-08" db="EMBL/GenBank/DDBJ databases">
        <authorList>
            <person name="Kubiak A."/>
            <person name="Poehlein A."/>
            <person name="Daniel R."/>
            <person name="Minton N.P."/>
        </authorList>
    </citation>
    <scope>NUCLEOTIDE SEQUENCE</scope>
    <source>
        <strain evidence="2">NCIMB 10696</strain>
    </source>
</reference>
<name>A0A7X5SXM9_CLOSG</name>
<sequence>MDELRNLLVIMPALGAIIVPFVCFILNDPYNKLKNRYNAITKEYSKVESCMKKQGKERFIH</sequence>
<dbReference type="EMBL" id="SXCS01000005">
    <property type="protein sequence ID" value="NFR61867.1"/>
    <property type="molecule type" value="Genomic_DNA"/>
</dbReference>
<dbReference type="AlphaFoldDB" id="A0A7X5SXM9"/>
<keyword evidence="6" id="KW-1185">Reference proteome</keyword>
<keyword evidence="1" id="KW-0812">Transmembrane</keyword>
<dbReference type="Proteomes" id="UP000223854">
    <property type="component" value="Unassembled WGS sequence"/>
</dbReference>
<evidence type="ECO:0000256" key="1">
    <source>
        <dbReference type="SAM" id="Phobius"/>
    </source>
</evidence>
<organism evidence="3 7">
    <name type="scientific">Clostridium sporogenes</name>
    <dbReference type="NCBI Taxonomy" id="1509"/>
    <lineage>
        <taxon>Bacteria</taxon>
        <taxon>Bacillati</taxon>
        <taxon>Bacillota</taxon>
        <taxon>Clostridia</taxon>
        <taxon>Eubacteriales</taxon>
        <taxon>Clostridiaceae</taxon>
        <taxon>Clostridium</taxon>
    </lineage>
</organism>
<accession>A0A7X5SXM9</accession>
<dbReference type="Proteomes" id="UP000486601">
    <property type="component" value="Unassembled WGS sequence"/>
</dbReference>
<reference evidence="3 7" key="4">
    <citation type="submission" date="2019-04" db="EMBL/GenBank/DDBJ databases">
        <title>Genome sequencing of Clostridium botulinum Groups I-IV and Clostridium butyricum.</title>
        <authorList>
            <person name="Brunt J."/>
            <person name="Van Vliet A.H.M."/>
            <person name="Stringer S.C."/>
            <person name="Carter A.T."/>
            <person name="Peck M.W."/>
        </authorList>
    </citation>
    <scope>NUCLEOTIDE SEQUENCE [LARGE SCALE GENOMIC DNA]</scope>
    <source>
        <strain evidence="3 7">IFR 18/108</strain>
    </source>
</reference>
<protein>
    <submittedName>
        <fullName evidence="3">Uncharacterized protein</fullName>
    </submittedName>
</protein>
<dbReference type="EMBL" id="CP009225">
    <property type="protein sequence ID" value="AKC63109.1"/>
    <property type="molecule type" value="Genomic_DNA"/>
</dbReference>
<keyword evidence="1" id="KW-1133">Transmembrane helix</keyword>
<dbReference type="Proteomes" id="UP000033052">
    <property type="component" value="Chromosome"/>
</dbReference>
<reference evidence="4 6" key="3">
    <citation type="submission" date="2017-09" db="EMBL/GenBank/DDBJ databases">
        <title>FDA dAtabase for Regulatory Grade micrObial Sequences (FDA-ARGOS): Supporting development and validation of Infectious Disease Dx tests.</title>
        <authorList>
            <person name="Kerrigan L."/>
            <person name="Long C."/>
            <person name="Tallon L.J."/>
            <person name="Sadzewicz L."/>
            <person name="Ott S."/>
            <person name="Zhao X."/>
            <person name="Nagaraj S."/>
            <person name="Vavikolanu K."/>
            <person name="Aluvathingal J."/>
            <person name="Nadendla S."/>
            <person name="Sichtig H."/>
        </authorList>
    </citation>
    <scope>NUCLEOTIDE SEQUENCE [LARGE SCALE GENOMIC DNA]</scope>
    <source>
        <strain evidence="4 6">FDAARGOS_423</strain>
    </source>
</reference>
<dbReference type="RefSeq" id="WP_003496602.1">
    <property type="nucleotide sequence ID" value="NZ_CBCRVC010000004.1"/>
</dbReference>
<evidence type="ECO:0000313" key="5">
    <source>
        <dbReference type="Proteomes" id="UP000033052"/>
    </source>
</evidence>
<evidence type="ECO:0000313" key="6">
    <source>
        <dbReference type="Proteomes" id="UP000223854"/>
    </source>
</evidence>
<proteinExistence type="predicted"/>
<reference evidence="2 5" key="2">
    <citation type="journal article" date="2015" name="PLoS ONE">
        <title>A universal mariner transposon system for forward genetic studies in the genus clostridium.</title>
        <authorList>
            <person name="Zhang Y."/>
            <person name="Grosse-Honebrink A."/>
            <person name="Minton N.P."/>
        </authorList>
    </citation>
    <scope>NUCLEOTIDE SEQUENCE [LARGE SCALE GENOMIC DNA]</scope>
    <source>
        <strain evidence="2 5">NCIMB 10696</strain>
    </source>
</reference>
<feature type="transmembrane region" description="Helical" evidence="1">
    <location>
        <begin position="6"/>
        <end position="26"/>
    </location>
</feature>
<dbReference type="EMBL" id="PDLH01000007">
    <property type="protein sequence ID" value="PHG99757.1"/>
    <property type="molecule type" value="Genomic_DNA"/>
</dbReference>
<evidence type="ECO:0000313" key="3">
    <source>
        <dbReference type="EMBL" id="NFR61867.1"/>
    </source>
</evidence>
<gene>
    <name evidence="2" type="ORF">CLSPO_c23890</name>
    <name evidence="4" type="ORF">CRX47_07760</name>
    <name evidence="3" type="ORF">FDF70_10315</name>
</gene>
<dbReference type="GeneID" id="92939066"/>
<evidence type="ECO:0000313" key="4">
    <source>
        <dbReference type="EMBL" id="PHG99757.1"/>
    </source>
</evidence>